<feature type="region of interest" description="Disordered" evidence="1">
    <location>
        <begin position="1"/>
        <end position="20"/>
    </location>
</feature>
<dbReference type="Proteomes" id="UP001331761">
    <property type="component" value="Unassembled WGS sequence"/>
</dbReference>
<organism evidence="2 3">
    <name type="scientific">Trichostrongylus colubriformis</name>
    <name type="common">Black scour worm</name>
    <dbReference type="NCBI Taxonomy" id="6319"/>
    <lineage>
        <taxon>Eukaryota</taxon>
        <taxon>Metazoa</taxon>
        <taxon>Ecdysozoa</taxon>
        <taxon>Nematoda</taxon>
        <taxon>Chromadorea</taxon>
        <taxon>Rhabditida</taxon>
        <taxon>Rhabditina</taxon>
        <taxon>Rhabditomorpha</taxon>
        <taxon>Strongyloidea</taxon>
        <taxon>Trichostrongylidae</taxon>
        <taxon>Trichostrongylus</taxon>
    </lineage>
</organism>
<keyword evidence="3" id="KW-1185">Reference proteome</keyword>
<evidence type="ECO:0000256" key="1">
    <source>
        <dbReference type="SAM" id="MobiDB-lite"/>
    </source>
</evidence>
<feature type="compositionally biased region" description="Acidic residues" evidence="1">
    <location>
        <begin position="1"/>
        <end position="19"/>
    </location>
</feature>
<name>A0AAN8FFV6_TRICO</name>
<evidence type="ECO:0000313" key="2">
    <source>
        <dbReference type="EMBL" id="KAK5976325.1"/>
    </source>
</evidence>
<evidence type="ECO:0000313" key="3">
    <source>
        <dbReference type="Proteomes" id="UP001331761"/>
    </source>
</evidence>
<accession>A0AAN8FFV6</accession>
<comment type="caution">
    <text evidence="2">The sequence shown here is derived from an EMBL/GenBank/DDBJ whole genome shotgun (WGS) entry which is preliminary data.</text>
</comment>
<feature type="compositionally biased region" description="Acidic residues" evidence="1">
    <location>
        <begin position="218"/>
        <end position="237"/>
    </location>
</feature>
<gene>
    <name evidence="2" type="ORF">GCK32_001193</name>
</gene>
<sequence length="351" mass="38884">MSVADEEEQESVVDEEEQESLCSRKRTRTCAVCGEKMADATLRRSSSKSQNHYILMMSISLSGQIEEKIARTRAMGLARGSRKFCHMHVVHAAQYLLAETVTAGNEISHFKDPKARGRTAYITDGDIPPHLVSALNRSAENRVLITSRDVSSFINDAFKRYYETVLWPVRDETYLIGDAGQSESVPKVCMSGSVPKVTERKSVAGKAAEPEVKQELMTNEEEQCSIADESESDDMSDDSSISWKTSVEESKPTALQQYYFVKGSSLVQLFEYCPHCGHKLSGMQLNAAGAAAIVKFRCDMCSAGSSRVQRWYSVPSWTALGKLGARSCAQQGKKAPRGNCSREAYEKLQEI</sequence>
<reference evidence="2 3" key="1">
    <citation type="submission" date="2019-10" db="EMBL/GenBank/DDBJ databases">
        <title>Assembly and Annotation for the nematode Trichostrongylus colubriformis.</title>
        <authorList>
            <person name="Martin J."/>
        </authorList>
    </citation>
    <scope>NUCLEOTIDE SEQUENCE [LARGE SCALE GENOMIC DNA]</scope>
    <source>
        <strain evidence="2">G859</strain>
        <tissue evidence="2">Whole worm</tissue>
    </source>
</reference>
<protein>
    <submittedName>
        <fullName evidence="2">Uncharacterized protein</fullName>
    </submittedName>
</protein>
<dbReference type="EMBL" id="WIXE01011990">
    <property type="protein sequence ID" value="KAK5976325.1"/>
    <property type="molecule type" value="Genomic_DNA"/>
</dbReference>
<feature type="region of interest" description="Disordered" evidence="1">
    <location>
        <begin position="218"/>
        <end position="240"/>
    </location>
</feature>
<proteinExistence type="predicted"/>
<dbReference type="AlphaFoldDB" id="A0AAN8FFV6"/>